<evidence type="ECO:0000259" key="3">
    <source>
        <dbReference type="PROSITE" id="PS50158"/>
    </source>
</evidence>
<feature type="compositionally biased region" description="Low complexity" evidence="2">
    <location>
        <begin position="88"/>
        <end position="114"/>
    </location>
</feature>
<evidence type="ECO:0000313" key="4">
    <source>
        <dbReference type="EMBL" id="CAL4142494.1"/>
    </source>
</evidence>
<evidence type="ECO:0000256" key="2">
    <source>
        <dbReference type="SAM" id="MobiDB-lite"/>
    </source>
</evidence>
<feature type="compositionally biased region" description="Basic and acidic residues" evidence="2">
    <location>
        <begin position="115"/>
        <end position="125"/>
    </location>
</feature>
<evidence type="ECO:0000256" key="1">
    <source>
        <dbReference type="PROSITE-ProRule" id="PRU00047"/>
    </source>
</evidence>
<dbReference type="InterPro" id="IPR001878">
    <property type="entry name" value="Znf_CCHC"/>
</dbReference>
<feature type="non-terminal residue" evidence="4">
    <location>
        <position position="1"/>
    </location>
</feature>
<dbReference type="InterPro" id="IPR036875">
    <property type="entry name" value="Znf_CCHC_sf"/>
</dbReference>
<dbReference type="EMBL" id="CAXKWB010033245">
    <property type="protein sequence ID" value="CAL4142494.1"/>
    <property type="molecule type" value="Genomic_DNA"/>
</dbReference>
<keyword evidence="1" id="KW-0863">Zinc-finger</keyword>
<reference evidence="4 5" key="1">
    <citation type="submission" date="2024-05" db="EMBL/GenBank/DDBJ databases">
        <authorList>
            <person name="Wallberg A."/>
        </authorList>
    </citation>
    <scope>NUCLEOTIDE SEQUENCE [LARGE SCALE GENOMIC DNA]</scope>
</reference>
<gene>
    <name evidence="4" type="ORF">MNOR_LOCUS29128</name>
</gene>
<dbReference type="SUPFAM" id="SSF57756">
    <property type="entry name" value="Retrovirus zinc finger-like domains"/>
    <property type="match status" value="1"/>
</dbReference>
<feature type="region of interest" description="Disordered" evidence="2">
    <location>
        <begin position="73"/>
        <end position="163"/>
    </location>
</feature>
<evidence type="ECO:0000313" key="5">
    <source>
        <dbReference type="Proteomes" id="UP001497623"/>
    </source>
</evidence>
<dbReference type="GO" id="GO:0008270">
    <property type="term" value="F:zinc ion binding"/>
    <property type="evidence" value="ECO:0007669"/>
    <property type="project" value="UniProtKB-KW"/>
</dbReference>
<dbReference type="Proteomes" id="UP001497623">
    <property type="component" value="Unassembled WGS sequence"/>
</dbReference>
<feature type="compositionally biased region" description="Low complexity" evidence="2">
    <location>
        <begin position="140"/>
        <end position="150"/>
    </location>
</feature>
<keyword evidence="1" id="KW-0862">Zinc</keyword>
<feature type="non-terminal residue" evidence="4">
    <location>
        <position position="248"/>
    </location>
</feature>
<sequence length="248" mass="27592">CMTPSTDVEYKEFSDLVKRSLFYLNLDDKFLQEELCKLKEEDQKLPKFLEEAVKAEAHKKAFVEIGNTGAQLDTSQGVSVSRWDAKWKQSSRQNHQSSRQSHQSSRQKGQQSSIKSERHWSDKLADGGAKGPPAGQQTKQSSQSSQSSQSGTRPKKRSGNCHVCGKPGHWARDCFDNKKSVKQYSQKLQKTEIVNQDGGESSEGEVQHFNALQVVAVTDIKAVKTEASSCLTTNEPIITSVSLENVMV</sequence>
<dbReference type="GO" id="GO:0003676">
    <property type="term" value="F:nucleic acid binding"/>
    <property type="evidence" value="ECO:0007669"/>
    <property type="project" value="InterPro"/>
</dbReference>
<dbReference type="Pfam" id="PF00098">
    <property type="entry name" value="zf-CCHC"/>
    <property type="match status" value="1"/>
</dbReference>
<comment type="caution">
    <text evidence="4">The sequence shown here is derived from an EMBL/GenBank/DDBJ whole genome shotgun (WGS) entry which is preliminary data.</text>
</comment>
<dbReference type="SMART" id="SM00343">
    <property type="entry name" value="ZnF_C2HC"/>
    <property type="match status" value="1"/>
</dbReference>
<dbReference type="PROSITE" id="PS50158">
    <property type="entry name" value="ZF_CCHC"/>
    <property type="match status" value="1"/>
</dbReference>
<keyword evidence="1" id="KW-0479">Metal-binding</keyword>
<accession>A0AAV2RXD7</accession>
<proteinExistence type="predicted"/>
<organism evidence="4 5">
    <name type="scientific">Meganyctiphanes norvegica</name>
    <name type="common">Northern krill</name>
    <name type="synonym">Thysanopoda norvegica</name>
    <dbReference type="NCBI Taxonomy" id="48144"/>
    <lineage>
        <taxon>Eukaryota</taxon>
        <taxon>Metazoa</taxon>
        <taxon>Ecdysozoa</taxon>
        <taxon>Arthropoda</taxon>
        <taxon>Crustacea</taxon>
        <taxon>Multicrustacea</taxon>
        <taxon>Malacostraca</taxon>
        <taxon>Eumalacostraca</taxon>
        <taxon>Eucarida</taxon>
        <taxon>Euphausiacea</taxon>
        <taxon>Euphausiidae</taxon>
        <taxon>Meganyctiphanes</taxon>
    </lineage>
</organism>
<dbReference type="AlphaFoldDB" id="A0AAV2RXD7"/>
<protein>
    <recommendedName>
        <fullName evidence="3">CCHC-type domain-containing protein</fullName>
    </recommendedName>
</protein>
<dbReference type="Gene3D" id="4.10.60.10">
    <property type="entry name" value="Zinc finger, CCHC-type"/>
    <property type="match status" value="1"/>
</dbReference>
<keyword evidence="5" id="KW-1185">Reference proteome</keyword>
<name>A0AAV2RXD7_MEGNR</name>
<feature type="domain" description="CCHC-type" evidence="3">
    <location>
        <begin position="161"/>
        <end position="174"/>
    </location>
</feature>